<proteinExistence type="predicted"/>
<evidence type="ECO:0000313" key="2">
    <source>
        <dbReference type="Proteomes" id="UP000595249"/>
    </source>
</evidence>
<protein>
    <submittedName>
        <fullName evidence="1">Uncharacterized protein</fullName>
    </submittedName>
</protein>
<dbReference type="Proteomes" id="UP000595249">
    <property type="component" value="Segment"/>
</dbReference>
<dbReference type="RefSeq" id="YP_010774080.1">
    <property type="nucleotide sequence ID" value="NC_074751.1"/>
</dbReference>
<accession>A0A7T3TL12</accession>
<dbReference type="KEGG" id="vg:80456981"/>
<organism evidence="1 2">
    <name type="scientific">Serratia phage vB_SmaS_Rovert</name>
    <dbReference type="NCBI Taxonomy" id="2777363"/>
    <lineage>
        <taxon>Viruses</taxon>
        <taxon>Duplodnaviria</taxon>
        <taxon>Heunggongvirae</taxon>
        <taxon>Uroviricota</taxon>
        <taxon>Caudoviricetes</taxon>
        <taxon>Rovertvirus</taxon>
        <taxon>Rovertvirus rovert</taxon>
    </lineage>
</organism>
<dbReference type="GeneID" id="80456981"/>
<name>A0A7T3TL12_9CAUD</name>
<evidence type="ECO:0000313" key="1">
    <source>
        <dbReference type="EMBL" id="QPX74994.1"/>
    </source>
</evidence>
<dbReference type="EMBL" id="MW021761">
    <property type="protein sequence ID" value="QPX74994.1"/>
    <property type="molecule type" value="Genomic_DNA"/>
</dbReference>
<keyword evidence="2" id="KW-1185">Reference proteome</keyword>
<sequence length="118" mass="13532">MFSAARAIAISNTLLARLIIYIRHNIMITAIIQLNEIQTQVVEWIIKEYEELSEVKIIGNSALLFEDKKQAQIMVSRIEWGYQIIVLGWFGSGRISKFKYESLLADTNKICKAIEKAL</sequence>
<reference evidence="1 2" key="1">
    <citation type="submission" date="2020-09" db="EMBL/GenBank/DDBJ databases">
        <authorList>
            <person name="Marshall N."/>
            <person name="Wilson M.E."/>
            <person name="Walker J.K."/>
            <person name="Johnson L."/>
            <person name="Sharma R."/>
            <person name="Carr E."/>
            <person name="Grose J.H."/>
        </authorList>
    </citation>
    <scope>NUCLEOTIDE SEQUENCE [LARGE SCALE GENOMIC DNA]</scope>
</reference>